<dbReference type="InterPro" id="IPR011992">
    <property type="entry name" value="EF-hand-dom_pair"/>
</dbReference>
<dbReference type="InterPro" id="IPR002048">
    <property type="entry name" value="EF_hand_dom"/>
</dbReference>
<sequence>MLTGEPLLPEVPPEVLRREIRSRSMLRDTLQSAAQRFGFSAAAQELLTSMLQHDRHARPTVREALNHSFNLASYEKERMPLFKEALKMRERLVDSCRAVMQEPILKRVARLAMAHSCDICVEELATERLVFRMLDRHGYGELSISVWENDFLFRGVSVPEDLDAIFESMDLNRDGYISYVAFLAFMLPFTLRSNENLCKVAFSILDRGKDGYIDCADLAVVFGHNEDSEMCRRILQEVSEEVCGRLSWRSFVQLMGGEFLS</sequence>
<protein>
    <recommendedName>
        <fullName evidence="1">EF-hand domain-containing protein</fullName>
    </recommendedName>
</protein>
<gene>
    <name evidence="2" type="ORF">BRAN1462_LOCUS24641</name>
</gene>
<organism evidence="2">
    <name type="scientific">Zooxanthella nutricula</name>
    <dbReference type="NCBI Taxonomy" id="1333877"/>
    <lineage>
        <taxon>Eukaryota</taxon>
        <taxon>Sar</taxon>
        <taxon>Alveolata</taxon>
        <taxon>Dinophyceae</taxon>
        <taxon>Peridiniales</taxon>
        <taxon>Peridiniales incertae sedis</taxon>
        <taxon>Zooxanthella</taxon>
    </lineage>
</organism>
<dbReference type="SMART" id="SM00054">
    <property type="entry name" value="EFh"/>
    <property type="match status" value="2"/>
</dbReference>
<feature type="domain" description="EF-hand" evidence="1">
    <location>
        <begin position="157"/>
        <end position="192"/>
    </location>
</feature>
<accession>A0A7S2K174</accession>
<dbReference type="GO" id="GO:0005509">
    <property type="term" value="F:calcium ion binding"/>
    <property type="evidence" value="ECO:0007669"/>
    <property type="project" value="InterPro"/>
</dbReference>
<evidence type="ECO:0000313" key="2">
    <source>
        <dbReference type="EMBL" id="CAD9563351.1"/>
    </source>
</evidence>
<name>A0A7S2K174_9DINO</name>
<feature type="domain" description="EF-hand" evidence="1">
    <location>
        <begin position="193"/>
        <end position="228"/>
    </location>
</feature>
<dbReference type="InterPro" id="IPR011009">
    <property type="entry name" value="Kinase-like_dom_sf"/>
</dbReference>
<reference evidence="2" key="1">
    <citation type="submission" date="2021-01" db="EMBL/GenBank/DDBJ databases">
        <authorList>
            <person name="Corre E."/>
            <person name="Pelletier E."/>
            <person name="Niang G."/>
            <person name="Scheremetjew M."/>
            <person name="Finn R."/>
            <person name="Kale V."/>
            <person name="Holt S."/>
            <person name="Cochrane G."/>
            <person name="Meng A."/>
            <person name="Brown T."/>
            <person name="Cohen L."/>
        </authorList>
    </citation>
    <scope>NUCLEOTIDE SEQUENCE</scope>
    <source>
        <strain evidence="2">RCC3387</strain>
    </source>
</reference>
<evidence type="ECO:0000259" key="1">
    <source>
        <dbReference type="PROSITE" id="PS50222"/>
    </source>
</evidence>
<proteinExistence type="predicted"/>
<dbReference type="SUPFAM" id="SSF47473">
    <property type="entry name" value="EF-hand"/>
    <property type="match status" value="1"/>
</dbReference>
<dbReference type="Pfam" id="PF13202">
    <property type="entry name" value="EF-hand_5"/>
    <property type="match status" value="1"/>
</dbReference>
<dbReference type="SUPFAM" id="SSF56112">
    <property type="entry name" value="Protein kinase-like (PK-like)"/>
    <property type="match status" value="1"/>
</dbReference>
<dbReference type="Gene3D" id="1.10.238.10">
    <property type="entry name" value="EF-hand"/>
    <property type="match status" value="2"/>
</dbReference>
<dbReference type="EMBL" id="HBGW01038993">
    <property type="protein sequence ID" value="CAD9563351.1"/>
    <property type="molecule type" value="Transcribed_RNA"/>
</dbReference>
<dbReference type="AlphaFoldDB" id="A0A7S2K174"/>
<dbReference type="Gene3D" id="1.10.510.10">
    <property type="entry name" value="Transferase(Phosphotransferase) domain 1"/>
    <property type="match status" value="1"/>
</dbReference>
<dbReference type="PROSITE" id="PS50222">
    <property type="entry name" value="EF_HAND_2"/>
    <property type="match status" value="2"/>
</dbReference>